<reference evidence="2" key="1">
    <citation type="submission" date="2023-03" db="EMBL/GenBank/DDBJ databases">
        <title>Chromosome-scale reference genome and RAD-based genetic map of yellow starthistle (Centaurea solstitialis) reveal putative structural variation and QTLs associated with invader traits.</title>
        <authorList>
            <person name="Reatini B."/>
            <person name="Cang F.A."/>
            <person name="Jiang Q."/>
            <person name="Mckibben M.T.W."/>
            <person name="Barker M.S."/>
            <person name="Rieseberg L.H."/>
            <person name="Dlugosch K.M."/>
        </authorList>
    </citation>
    <scope>NUCLEOTIDE SEQUENCE</scope>
    <source>
        <strain evidence="2">CAN-66</strain>
        <tissue evidence="2">Leaf</tissue>
    </source>
</reference>
<organism evidence="2 3">
    <name type="scientific">Centaurea solstitialis</name>
    <name type="common">yellow star-thistle</name>
    <dbReference type="NCBI Taxonomy" id="347529"/>
    <lineage>
        <taxon>Eukaryota</taxon>
        <taxon>Viridiplantae</taxon>
        <taxon>Streptophyta</taxon>
        <taxon>Embryophyta</taxon>
        <taxon>Tracheophyta</taxon>
        <taxon>Spermatophyta</taxon>
        <taxon>Magnoliopsida</taxon>
        <taxon>eudicotyledons</taxon>
        <taxon>Gunneridae</taxon>
        <taxon>Pentapetalae</taxon>
        <taxon>asterids</taxon>
        <taxon>campanulids</taxon>
        <taxon>Asterales</taxon>
        <taxon>Asteraceae</taxon>
        <taxon>Carduoideae</taxon>
        <taxon>Cardueae</taxon>
        <taxon>Centaureinae</taxon>
        <taxon>Centaurea</taxon>
    </lineage>
</organism>
<dbReference type="Pfam" id="PF03732">
    <property type="entry name" value="Retrotrans_gag"/>
    <property type="match status" value="1"/>
</dbReference>
<comment type="caution">
    <text evidence="2">The sequence shown here is derived from an EMBL/GenBank/DDBJ whole genome shotgun (WGS) entry which is preliminary data.</text>
</comment>
<name>A0AA38SKR3_9ASTR</name>
<accession>A0AA38SKR3</accession>
<dbReference type="PANTHER" id="PTHR33223:SF6">
    <property type="entry name" value="CCHC-TYPE DOMAIN-CONTAINING PROTEIN"/>
    <property type="match status" value="1"/>
</dbReference>
<evidence type="ECO:0000259" key="1">
    <source>
        <dbReference type="Pfam" id="PF03732"/>
    </source>
</evidence>
<dbReference type="PANTHER" id="PTHR33223">
    <property type="entry name" value="CCHC-TYPE DOMAIN-CONTAINING PROTEIN"/>
    <property type="match status" value="1"/>
</dbReference>
<evidence type="ECO:0000313" key="3">
    <source>
        <dbReference type="Proteomes" id="UP001172457"/>
    </source>
</evidence>
<feature type="domain" description="Retrotransposon gag" evidence="1">
    <location>
        <begin position="199"/>
        <end position="254"/>
    </location>
</feature>
<gene>
    <name evidence="2" type="ORF">OSB04_024251</name>
</gene>
<proteinExistence type="predicted"/>
<keyword evidence="3" id="KW-1185">Reference proteome</keyword>
<dbReference type="EMBL" id="JARYMX010000006">
    <property type="protein sequence ID" value="KAJ9544544.1"/>
    <property type="molecule type" value="Genomic_DNA"/>
</dbReference>
<dbReference type="Proteomes" id="UP001172457">
    <property type="component" value="Chromosome 6"/>
</dbReference>
<sequence length="257" mass="29406">MAFTCSGLASIPRCVTKYPKNFPARTPKEHFVGLSSYIVVGCRTIALNVLDGFGGRGTEKYEKSVGVARSAAWRSPDGAWTFFFKYQPPPSVLNMFFVRYTREVQRNESESTKGADTLWKSISDHLSLYCRYHVDTLVYDNLTVPSGRYDTWTFLHYITHDQLSGWETINPCGISDLRSAFEDICELVNTKEDEVKLRVFPFTLTKKAKDWLKQLLPGSITTWDDLKSAFLSRYFPISKAHKIRAEIRNFKQGKIAL</sequence>
<dbReference type="AlphaFoldDB" id="A0AA38SKR3"/>
<evidence type="ECO:0000313" key="2">
    <source>
        <dbReference type="EMBL" id="KAJ9544544.1"/>
    </source>
</evidence>
<protein>
    <recommendedName>
        <fullName evidence="1">Retrotransposon gag domain-containing protein</fullName>
    </recommendedName>
</protein>
<dbReference type="InterPro" id="IPR005162">
    <property type="entry name" value="Retrotrans_gag_dom"/>
</dbReference>